<accession>A0ABR2LSD3</accession>
<gene>
    <name evidence="1" type="ORF">KSP40_PGU006471</name>
</gene>
<organism evidence="1 2">
    <name type="scientific">Platanthera guangdongensis</name>
    <dbReference type="NCBI Taxonomy" id="2320717"/>
    <lineage>
        <taxon>Eukaryota</taxon>
        <taxon>Viridiplantae</taxon>
        <taxon>Streptophyta</taxon>
        <taxon>Embryophyta</taxon>
        <taxon>Tracheophyta</taxon>
        <taxon>Spermatophyta</taxon>
        <taxon>Magnoliopsida</taxon>
        <taxon>Liliopsida</taxon>
        <taxon>Asparagales</taxon>
        <taxon>Orchidaceae</taxon>
        <taxon>Orchidoideae</taxon>
        <taxon>Orchideae</taxon>
        <taxon>Orchidinae</taxon>
        <taxon>Platanthera</taxon>
    </lineage>
</organism>
<dbReference type="Proteomes" id="UP001412067">
    <property type="component" value="Unassembled WGS sequence"/>
</dbReference>
<evidence type="ECO:0000313" key="1">
    <source>
        <dbReference type="EMBL" id="KAK8949829.1"/>
    </source>
</evidence>
<name>A0ABR2LSD3_9ASPA</name>
<comment type="caution">
    <text evidence="1">The sequence shown here is derived from an EMBL/GenBank/DDBJ whole genome shotgun (WGS) entry which is preliminary data.</text>
</comment>
<sequence>MGITVTLVVVVLGFGGNTRRKKIGVDVLAQEHLRSGAKMLAGKGWLRSAANRDKETVKYNGGQLVPLDCAAKLNRGMDLHMAMACGQHQPRMQWLAGVPALLPPQRNLGASSAAMLQGYIGYFNPGNQASCSKLEPEQPVNDPGQSSNLPPQLRPQYPYHHSHGLNFLGERKLEPGGEVIQESRVGLQAHGLEPPRPGFDAGSQTWASTSAACGVTMFDAQPYTQVSRYGRILKLVDV</sequence>
<keyword evidence="2" id="KW-1185">Reference proteome</keyword>
<evidence type="ECO:0000313" key="2">
    <source>
        <dbReference type="Proteomes" id="UP001412067"/>
    </source>
</evidence>
<reference evidence="1 2" key="1">
    <citation type="journal article" date="2022" name="Nat. Plants">
        <title>Genomes of leafy and leafless Platanthera orchids illuminate the evolution of mycoheterotrophy.</title>
        <authorList>
            <person name="Li M.H."/>
            <person name="Liu K.W."/>
            <person name="Li Z."/>
            <person name="Lu H.C."/>
            <person name="Ye Q.L."/>
            <person name="Zhang D."/>
            <person name="Wang J.Y."/>
            <person name="Li Y.F."/>
            <person name="Zhong Z.M."/>
            <person name="Liu X."/>
            <person name="Yu X."/>
            <person name="Liu D.K."/>
            <person name="Tu X.D."/>
            <person name="Liu B."/>
            <person name="Hao Y."/>
            <person name="Liao X.Y."/>
            <person name="Jiang Y.T."/>
            <person name="Sun W.H."/>
            <person name="Chen J."/>
            <person name="Chen Y.Q."/>
            <person name="Ai Y."/>
            <person name="Zhai J.W."/>
            <person name="Wu S.S."/>
            <person name="Zhou Z."/>
            <person name="Hsiao Y.Y."/>
            <person name="Wu W.L."/>
            <person name="Chen Y.Y."/>
            <person name="Lin Y.F."/>
            <person name="Hsu J.L."/>
            <person name="Li C.Y."/>
            <person name="Wang Z.W."/>
            <person name="Zhao X."/>
            <person name="Zhong W.Y."/>
            <person name="Ma X.K."/>
            <person name="Ma L."/>
            <person name="Huang J."/>
            <person name="Chen G.Z."/>
            <person name="Huang M.Z."/>
            <person name="Huang L."/>
            <person name="Peng D.H."/>
            <person name="Luo Y.B."/>
            <person name="Zou S.Q."/>
            <person name="Chen S.P."/>
            <person name="Lan S."/>
            <person name="Tsai W.C."/>
            <person name="Van de Peer Y."/>
            <person name="Liu Z.J."/>
        </authorList>
    </citation>
    <scope>NUCLEOTIDE SEQUENCE [LARGE SCALE GENOMIC DNA]</scope>
    <source>
        <strain evidence="1">Lor288</strain>
    </source>
</reference>
<proteinExistence type="predicted"/>
<dbReference type="EMBL" id="JBBWWR010000015">
    <property type="protein sequence ID" value="KAK8949829.1"/>
    <property type="molecule type" value="Genomic_DNA"/>
</dbReference>
<protein>
    <submittedName>
        <fullName evidence="1">Uncharacterized protein</fullName>
    </submittedName>
</protein>